<accession>I0GSK0</accession>
<dbReference type="GO" id="GO:0043683">
    <property type="term" value="P:type IV pilus assembly"/>
    <property type="evidence" value="ECO:0007669"/>
    <property type="project" value="InterPro"/>
</dbReference>
<protein>
    <recommendedName>
        <fullName evidence="4">Pilus assembly protein, PilO</fullName>
    </recommendedName>
</protein>
<dbReference type="eggNOG" id="COG3167">
    <property type="taxonomic scope" value="Bacteria"/>
</dbReference>
<gene>
    <name evidence="2" type="ordered locus">SELR_20290</name>
</gene>
<dbReference type="Gene3D" id="3.30.70.60">
    <property type="match status" value="1"/>
</dbReference>
<dbReference type="Proteomes" id="UP000007887">
    <property type="component" value="Chromosome"/>
</dbReference>
<reference evidence="2 3" key="1">
    <citation type="submission" date="2011-10" db="EMBL/GenBank/DDBJ databases">
        <title>Whole genome sequence of Selenomonas ruminantium subsp. lactilytica TAM6421.</title>
        <authorList>
            <person name="Oguchi A."/>
            <person name="Ankai A."/>
            <person name="Kaneko J."/>
            <person name="Yamada-Narita S."/>
            <person name="Fukui S."/>
            <person name="Takahashi M."/>
            <person name="Onodera T."/>
            <person name="Kojima S."/>
            <person name="Fushimi T."/>
            <person name="Abe N."/>
            <person name="Kamio Y."/>
            <person name="Yamazaki S."/>
            <person name="Fujita N."/>
        </authorList>
    </citation>
    <scope>NUCLEOTIDE SEQUENCE [LARGE SCALE GENOMIC DNA]</scope>
    <source>
        <strain evidence="3">NBRC 103574 / TAM6421</strain>
    </source>
</reference>
<dbReference type="HOGENOM" id="CLU_1433566_0_0_9"/>
<keyword evidence="1" id="KW-0812">Transmembrane</keyword>
<dbReference type="RefSeq" id="WP_014425167.1">
    <property type="nucleotide sequence ID" value="NC_017068.1"/>
</dbReference>
<dbReference type="KEGG" id="sri:SELR_20290"/>
<keyword evidence="1" id="KW-1133">Transmembrane helix</keyword>
<evidence type="ECO:0000256" key="1">
    <source>
        <dbReference type="SAM" id="Phobius"/>
    </source>
</evidence>
<dbReference type="InterPro" id="IPR014717">
    <property type="entry name" value="Transl_elong_EF1B/ribsomal_bS6"/>
</dbReference>
<keyword evidence="1" id="KW-0472">Membrane</keyword>
<dbReference type="PATRIC" id="fig|927704.6.peg.2102"/>
<evidence type="ECO:0008006" key="4">
    <source>
        <dbReference type="Google" id="ProtNLM"/>
    </source>
</evidence>
<evidence type="ECO:0000313" key="2">
    <source>
        <dbReference type="EMBL" id="BAL83737.1"/>
    </source>
</evidence>
<dbReference type="OrthoDB" id="1667096at2"/>
<feature type="transmembrane region" description="Helical" evidence="1">
    <location>
        <begin position="21"/>
        <end position="44"/>
    </location>
</feature>
<dbReference type="InterPro" id="IPR007445">
    <property type="entry name" value="PilO"/>
</dbReference>
<dbReference type="GO" id="GO:0043107">
    <property type="term" value="P:type IV pilus-dependent motility"/>
    <property type="evidence" value="ECO:0007669"/>
    <property type="project" value="InterPro"/>
</dbReference>
<evidence type="ECO:0000313" key="3">
    <source>
        <dbReference type="Proteomes" id="UP000007887"/>
    </source>
</evidence>
<dbReference type="Pfam" id="PF04350">
    <property type="entry name" value="PilO"/>
    <property type="match status" value="1"/>
</dbReference>
<proteinExistence type="predicted"/>
<sequence length="189" mass="21527">MMEKLLARLKKYRHGREGGTLLWLLVLGTTGLLSLFFLLVHMPLKQAAQEYRNEASAAAGEVVVIGNFQNAHLNRKEYQAELDKRQQRAMLAIPDKMDMSRFIVEIERLAQQSRLQLQLIRPQKGNDDMDIACLSLRLCLQGGYFSLLKFMQGLQNGERLVQVHNVTVRTEGQDLVTDLVVNIYAVSDK</sequence>
<organism evidence="2 3">
    <name type="scientific">Selenomonas ruminantium subsp. lactilytica (strain NBRC 103574 / TAM6421)</name>
    <dbReference type="NCBI Taxonomy" id="927704"/>
    <lineage>
        <taxon>Bacteria</taxon>
        <taxon>Bacillati</taxon>
        <taxon>Bacillota</taxon>
        <taxon>Negativicutes</taxon>
        <taxon>Selenomonadales</taxon>
        <taxon>Selenomonadaceae</taxon>
        <taxon>Selenomonas</taxon>
    </lineage>
</organism>
<dbReference type="AlphaFoldDB" id="I0GSK0"/>
<dbReference type="EMBL" id="AP012292">
    <property type="protein sequence ID" value="BAL83737.1"/>
    <property type="molecule type" value="Genomic_DNA"/>
</dbReference>
<name>I0GSK0_SELRL</name>